<organism evidence="2 3">
    <name type="scientific">Tigriopus californicus</name>
    <name type="common">Marine copepod</name>
    <dbReference type="NCBI Taxonomy" id="6832"/>
    <lineage>
        <taxon>Eukaryota</taxon>
        <taxon>Metazoa</taxon>
        <taxon>Ecdysozoa</taxon>
        <taxon>Arthropoda</taxon>
        <taxon>Crustacea</taxon>
        <taxon>Multicrustacea</taxon>
        <taxon>Hexanauplia</taxon>
        <taxon>Copepoda</taxon>
        <taxon>Harpacticoida</taxon>
        <taxon>Harpacticidae</taxon>
        <taxon>Tigriopus</taxon>
    </lineage>
</organism>
<protein>
    <submittedName>
        <fullName evidence="2">Uncharacterized protein</fullName>
    </submittedName>
</protein>
<dbReference type="EMBL" id="VCGU01000011">
    <property type="protein sequence ID" value="TRY67844.1"/>
    <property type="molecule type" value="Genomic_DNA"/>
</dbReference>
<accession>A0A553NQZ1</accession>
<name>A0A553NQZ1_TIGCA</name>
<comment type="caution">
    <text evidence="2">The sequence shown here is derived from an EMBL/GenBank/DDBJ whole genome shotgun (WGS) entry which is preliminary data.</text>
</comment>
<reference evidence="2 3" key="1">
    <citation type="journal article" date="2018" name="Nat. Ecol. Evol.">
        <title>Genomic signatures of mitonuclear coevolution across populations of Tigriopus californicus.</title>
        <authorList>
            <person name="Barreto F.S."/>
            <person name="Watson E.T."/>
            <person name="Lima T.G."/>
            <person name="Willett C.S."/>
            <person name="Edmands S."/>
            <person name="Li W."/>
            <person name="Burton R.S."/>
        </authorList>
    </citation>
    <scope>NUCLEOTIDE SEQUENCE [LARGE SCALE GENOMIC DNA]</scope>
    <source>
        <strain evidence="2 3">San Diego</strain>
    </source>
</reference>
<evidence type="ECO:0000256" key="1">
    <source>
        <dbReference type="SAM" id="SignalP"/>
    </source>
</evidence>
<evidence type="ECO:0000313" key="3">
    <source>
        <dbReference type="Proteomes" id="UP000318571"/>
    </source>
</evidence>
<dbReference type="AlphaFoldDB" id="A0A553NQZ1"/>
<sequence length="298" mass="32236">MGASGVLAELVGGLSAIVAMAAAAPDSDAKADPAYLYNYGYASPYATTYGYNAAYGVAPYGVVKPAYYNAAYPYVNRVFKREAEAEPEAEAEADPAYLYGAYSGYAAPVSTYAAYKPTYYGAYAAHPVAAYTGYTGYNGYRADPAYLYNYGYASPYATTYGYNTAYGVAPYGVAKPAYYNAAYPYVNRVFKREAEAEPEAEAEADPAYLHGAYAGHAAPVFTYAAYQPAYYGAYAARPVAGYTGYNGYRVFKREADAEAEAEPQYGYRSGRFPSPYGNAYPGFYRGSYGLSRRSSAYY</sequence>
<proteinExistence type="predicted"/>
<keyword evidence="1" id="KW-0732">Signal</keyword>
<gene>
    <name evidence="2" type="ORF">TCAL_15853</name>
</gene>
<dbReference type="Proteomes" id="UP000318571">
    <property type="component" value="Chromosome 4"/>
</dbReference>
<feature type="signal peptide" evidence="1">
    <location>
        <begin position="1"/>
        <end position="23"/>
    </location>
</feature>
<keyword evidence="3" id="KW-1185">Reference proteome</keyword>
<evidence type="ECO:0000313" key="2">
    <source>
        <dbReference type="EMBL" id="TRY67844.1"/>
    </source>
</evidence>
<feature type="chain" id="PRO_5021804793" evidence="1">
    <location>
        <begin position="24"/>
        <end position="298"/>
    </location>
</feature>